<dbReference type="SUPFAM" id="SSF52266">
    <property type="entry name" value="SGNH hydrolase"/>
    <property type="match status" value="1"/>
</dbReference>
<dbReference type="OrthoDB" id="388542at2"/>
<dbReference type="PANTHER" id="PTHR14209:SF19">
    <property type="entry name" value="ISOAMYL ACETATE-HYDROLYZING ESTERASE 1 HOMOLOG"/>
    <property type="match status" value="1"/>
</dbReference>
<comment type="caution">
    <text evidence="2">The sequence shown here is derived from an EMBL/GenBank/DDBJ whole genome shotgun (WGS) entry which is preliminary data.</text>
</comment>
<dbReference type="AlphaFoldDB" id="A0A7X2LXJ1"/>
<dbReference type="Gene3D" id="3.40.50.1110">
    <property type="entry name" value="SGNH hydrolase"/>
    <property type="match status" value="1"/>
</dbReference>
<organism evidence="2 3">
    <name type="scientific">Metabacillus lacus</name>
    <dbReference type="NCBI Taxonomy" id="1983721"/>
    <lineage>
        <taxon>Bacteria</taxon>
        <taxon>Bacillati</taxon>
        <taxon>Bacillota</taxon>
        <taxon>Bacilli</taxon>
        <taxon>Bacillales</taxon>
        <taxon>Bacillaceae</taxon>
        <taxon>Metabacillus</taxon>
    </lineage>
</organism>
<evidence type="ECO:0000313" key="3">
    <source>
        <dbReference type="Proteomes" id="UP000448867"/>
    </source>
</evidence>
<dbReference type="GO" id="GO:0016787">
    <property type="term" value="F:hydrolase activity"/>
    <property type="evidence" value="ECO:0007669"/>
    <property type="project" value="UniProtKB-KW"/>
</dbReference>
<reference evidence="2 3" key="1">
    <citation type="submission" date="2019-11" db="EMBL/GenBank/DDBJ databases">
        <title>Bacillus lacus genome.</title>
        <authorList>
            <person name="Allen C.J."/>
            <person name="Newman J.D."/>
        </authorList>
    </citation>
    <scope>NUCLEOTIDE SEQUENCE [LARGE SCALE GENOMIC DNA]</scope>
    <source>
        <strain evidence="2 3">KCTC 33946</strain>
    </source>
</reference>
<evidence type="ECO:0000313" key="2">
    <source>
        <dbReference type="EMBL" id="MRX71346.1"/>
    </source>
</evidence>
<sequence>MGNKGEIEIVAFGDSNTQGANWKIRQYPQQEKWVTLINTAYSGNLMIHNAGISGETTEDALKRFEKDVLSKKPDLVFIMFGTNDAAMLPSGLPRVDKTRFKRNLKYFTKEIRKIGAEPVLMTCLPVIEGSGTDTYYYSRYDRKWFEAGGGARQWHNAYNDLTREAAREEGAVLVDHWWNLIDLAGESSDEALLSSGLIDPSGNHLTPSGARELYNGIMASGVLQQFLQQSSE</sequence>
<dbReference type="PANTHER" id="PTHR14209">
    <property type="entry name" value="ISOAMYL ACETATE-HYDROLYZING ESTERASE 1"/>
    <property type="match status" value="1"/>
</dbReference>
<feature type="domain" description="SGNH hydrolase-type esterase" evidence="1">
    <location>
        <begin position="11"/>
        <end position="211"/>
    </location>
</feature>
<gene>
    <name evidence="2" type="ORF">GJU40_04055</name>
</gene>
<dbReference type="InterPro" id="IPR013830">
    <property type="entry name" value="SGNH_hydro"/>
</dbReference>
<proteinExistence type="predicted"/>
<name>A0A7X2LXJ1_9BACI</name>
<dbReference type="InterPro" id="IPR036514">
    <property type="entry name" value="SGNH_hydro_sf"/>
</dbReference>
<evidence type="ECO:0000259" key="1">
    <source>
        <dbReference type="Pfam" id="PF13472"/>
    </source>
</evidence>
<keyword evidence="2" id="KW-0378">Hydrolase</keyword>
<accession>A0A7X2LXJ1</accession>
<dbReference type="Proteomes" id="UP000448867">
    <property type="component" value="Unassembled WGS sequence"/>
</dbReference>
<protein>
    <submittedName>
        <fullName evidence="2">SGNH/GDSL hydrolase family protein</fullName>
    </submittedName>
</protein>
<keyword evidence="3" id="KW-1185">Reference proteome</keyword>
<dbReference type="Pfam" id="PF13472">
    <property type="entry name" value="Lipase_GDSL_2"/>
    <property type="match status" value="1"/>
</dbReference>
<dbReference type="InterPro" id="IPR045136">
    <property type="entry name" value="Iah1-like"/>
</dbReference>
<dbReference type="EMBL" id="WKKI01000004">
    <property type="protein sequence ID" value="MRX71346.1"/>
    <property type="molecule type" value="Genomic_DNA"/>
</dbReference>